<proteinExistence type="predicted"/>
<dbReference type="EMBL" id="CAJOBD010064135">
    <property type="protein sequence ID" value="CAF4392223.1"/>
    <property type="molecule type" value="Genomic_DNA"/>
</dbReference>
<feature type="non-terminal residue" evidence="1">
    <location>
        <position position="21"/>
    </location>
</feature>
<dbReference type="AlphaFoldDB" id="A0A820NPL4"/>
<comment type="caution">
    <text evidence="1">The sequence shown here is derived from an EMBL/GenBank/DDBJ whole genome shotgun (WGS) entry which is preliminary data.</text>
</comment>
<gene>
    <name evidence="1" type="ORF">JBS370_LOCUS43186</name>
</gene>
<reference evidence="1" key="1">
    <citation type="submission" date="2021-02" db="EMBL/GenBank/DDBJ databases">
        <authorList>
            <person name="Nowell W R."/>
        </authorList>
    </citation>
    <scope>NUCLEOTIDE SEQUENCE</scope>
</reference>
<accession>A0A820NPL4</accession>
<evidence type="ECO:0000313" key="1">
    <source>
        <dbReference type="EMBL" id="CAF4392223.1"/>
    </source>
</evidence>
<organism evidence="1 2">
    <name type="scientific">Rotaria sordida</name>
    <dbReference type="NCBI Taxonomy" id="392033"/>
    <lineage>
        <taxon>Eukaryota</taxon>
        <taxon>Metazoa</taxon>
        <taxon>Spiralia</taxon>
        <taxon>Gnathifera</taxon>
        <taxon>Rotifera</taxon>
        <taxon>Eurotatoria</taxon>
        <taxon>Bdelloidea</taxon>
        <taxon>Philodinida</taxon>
        <taxon>Philodinidae</taxon>
        <taxon>Rotaria</taxon>
    </lineage>
</organism>
<evidence type="ECO:0000313" key="2">
    <source>
        <dbReference type="Proteomes" id="UP000663836"/>
    </source>
</evidence>
<name>A0A820NPL4_9BILA</name>
<dbReference type="Proteomes" id="UP000663836">
    <property type="component" value="Unassembled WGS sequence"/>
</dbReference>
<protein>
    <submittedName>
        <fullName evidence="1">Uncharacterized protein</fullName>
    </submittedName>
</protein>
<sequence>MDSLIICDADNQRVVRWSRRS</sequence>